<feature type="coiled-coil region" evidence="11">
    <location>
        <begin position="210"/>
        <end position="298"/>
    </location>
</feature>
<dbReference type="PANTHER" id="PTHR15415">
    <property type="entry name" value="MITOFILIN"/>
    <property type="match status" value="1"/>
</dbReference>
<name>A0ABR3AW66_PHYBL</name>
<accession>A0ABR3AW66</accession>
<dbReference type="PANTHER" id="PTHR15415:SF7">
    <property type="entry name" value="MICOS COMPLEX SUBUNIT MIC60"/>
    <property type="match status" value="1"/>
</dbReference>
<keyword evidence="5 10" id="KW-0999">Mitochondrion inner membrane</keyword>
<evidence type="ECO:0000256" key="11">
    <source>
        <dbReference type="SAM" id="Coils"/>
    </source>
</evidence>
<proteinExistence type="inferred from homology"/>
<comment type="caution">
    <text evidence="12">The sequence shown here is derived from an EMBL/GenBank/DDBJ whole genome shotgun (WGS) entry which is preliminary data.</text>
</comment>
<reference evidence="12 13" key="1">
    <citation type="submission" date="2024-04" db="EMBL/GenBank/DDBJ databases">
        <title>Symmetric and asymmetric DNA N6-adenine methylation regulates different biological responses in Mucorales.</title>
        <authorList>
            <consortium name="Lawrence Berkeley National Laboratory"/>
            <person name="Lax C."/>
            <person name="Mondo S.J."/>
            <person name="Osorio-Concepcion M."/>
            <person name="Muszewska A."/>
            <person name="Corrochano-Luque M."/>
            <person name="Gutierrez G."/>
            <person name="Riley R."/>
            <person name="Lipzen A."/>
            <person name="Guo J."/>
            <person name="Hundley H."/>
            <person name="Amirebrahimi M."/>
            <person name="Ng V."/>
            <person name="Lorenzo-Gutierrez D."/>
            <person name="Binder U."/>
            <person name="Yang J."/>
            <person name="Song Y."/>
            <person name="Canovas D."/>
            <person name="Navarro E."/>
            <person name="Freitag M."/>
            <person name="Gabaldon T."/>
            <person name="Grigoriev I.V."/>
            <person name="Corrochano L.M."/>
            <person name="Nicolas F.E."/>
            <person name="Garre V."/>
        </authorList>
    </citation>
    <scope>NUCLEOTIDE SEQUENCE [LARGE SCALE GENOMIC DNA]</scope>
    <source>
        <strain evidence="12 13">L51</strain>
    </source>
</reference>
<dbReference type="Proteomes" id="UP001448207">
    <property type="component" value="Unassembled WGS sequence"/>
</dbReference>
<keyword evidence="11" id="KW-0175">Coiled coil</keyword>
<keyword evidence="7 10" id="KW-0496">Mitochondrion</keyword>
<evidence type="ECO:0000256" key="9">
    <source>
        <dbReference type="ARBA" id="ARBA00025571"/>
    </source>
</evidence>
<dbReference type="EMBL" id="JBCLYO010000013">
    <property type="protein sequence ID" value="KAL0083628.1"/>
    <property type="molecule type" value="Genomic_DNA"/>
</dbReference>
<feature type="coiled-coil region" evidence="11">
    <location>
        <begin position="85"/>
        <end position="122"/>
    </location>
</feature>
<evidence type="ECO:0000256" key="6">
    <source>
        <dbReference type="ARBA" id="ARBA00022989"/>
    </source>
</evidence>
<comment type="subunit">
    <text evidence="10">Component of the mitochondrial contact site and cristae organizing system (MICOS) complex.</text>
</comment>
<dbReference type="InterPro" id="IPR019133">
    <property type="entry name" value="MIC60"/>
</dbReference>
<comment type="function">
    <text evidence="9">Component of the MICOS complex, a large protein complex of the mitochondrial inner membrane that plays crucial roles in the maintenance of crista junctions, inner membrane architecture, and formation of contact sites to the outer membrane. Plays a role in keeping cristae membranes connected to the inner boundary membrane. Also promotes protein import via the mitochondrial intermembrane space assembly (MIA) pathway.</text>
</comment>
<gene>
    <name evidence="12" type="ORF">J3Q64DRAFT_1138671</name>
</gene>
<sequence length="558" mass="62709">MLRVSRVASSGLVPMRTLLKQHHMVPKRMQSTSSRSSSKIGTVLAGGLLLSAAVYGGAAYYAWKNERVRDSYTLYVPGGQQIIDSLEELEENKELQSRIEKAKELKKQADEYAALAREYTIKAQGIAEDAYDYSLHTYYNVSGTPSATKTYNGPTPTRTRPILDNDVHQEQTTRPEDIRITKVASEVEIVNDLSCVVADLARILNATGLADKGRKVVEEAQHHLKNLNDQCNILSDNERSILKGLKELGREADEMDKDVAQLKLDARGDIDMVYAETLERSKAKAAELQELFEKIVADTQSSFSEVLKAELHAQQSTLDLERMRALAEQSQVFDHQFKSQITRMLEEERARRLMKLEKIRPRLVAIAPQALDNAAHLDRSRQIHQMHVVLDALESVIYGPKQPFDQELAALRNSAKGFQLLSDALEVVPMSVAHEGVEHLEALADRFERVAKEVRHVALVPEDGGLGSHIISMVISKLLFKKNGLVKGDDVEATLSRAKYYLDRRDLENTARELNQLKGWPKRLASDWIEAARNRLEVEQALEVARTQVNFGNLLNSK</sequence>
<protein>
    <recommendedName>
        <fullName evidence="3 10">MICOS complex subunit MIC60</fullName>
    </recommendedName>
    <alternativeName>
        <fullName evidence="10">Mitofilin</fullName>
    </alternativeName>
</protein>
<evidence type="ECO:0000256" key="10">
    <source>
        <dbReference type="RuleBase" id="RU363000"/>
    </source>
</evidence>
<dbReference type="Pfam" id="PF09731">
    <property type="entry name" value="Mitofilin"/>
    <property type="match status" value="2"/>
</dbReference>
<evidence type="ECO:0000256" key="5">
    <source>
        <dbReference type="ARBA" id="ARBA00022792"/>
    </source>
</evidence>
<evidence type="ECO:0000256" key="3">
    <source>
        <dbReference type="ARBA" id="ARBA00018116"/>
    </source>
</evidence>
<evidence type="ECO:0000256" key="7">
    <source>
        <dbReference type="ARBA" id="ARBA00023128"/>
    </source>
</evidence>
<keyword evidence="4 10" id="KW-0812">Transmembrane</keyword>
<evidence type="ECO:0000313" key="12">
    <source>
        <dbReference type="EMBL" id="KAL0083628.1"/>
    </source>
</evidence>
<comment type="similarity">
    <text evidence="2 10">Belongs to the MICOS complex subunit Mic60 family.</text>
</comment>
<keyword evidence="6" id="KW-1133">Transmembrane helix</keyword>
<evidence type="ECO:0000256" key="1">
    <source>
        <dbReference type="ARBA" id="ARBA00004434"/>
    </source>
</evidence>
<evidence type="ECO:0000256" key="4">
    <source>
        <dbReference type="ARBA" id="ARBA00022692"/>
    </source>
</evidence>
<evidence type="ECO:0000256" key="2">
    <source>
        <dbReference type="ARBA" id="ARBA00010877"/>
    </source>
</evidence>
<keyword evidence="13" id="KW-1185">Reference proteome</keyword>
<keyword evidence="8" id="KW-0472">Membrane</keyword>
<comment type="subcellular location">
    <subcellularLocation>
        <location evidence="1 10">Mitochondrion inner membrane</location>
        <topology evidence="1 10">Single-pass membrane protein</topology>
    </subcellularLocation>
</comment>
<evidence type="ECO:0000256" key="8">
    <source>
        <dbReference type="ARBA" id="ARBA00023136"/>
    </source>
</evidence>
<evidence type="ECO:0000313" key="13">
    <source>
        <dbReference type="Proteomes" id="UP001448207"/>
    </source>
</evidence>
<organism evidence="12 13">
    <name type="scientific">Phycomyces blakesleeanus</name>
    <dbReference type="NCBI Taxonomy" id="4837"/>
    <lineage>
        <taxon>Eukaryota</taxon>
        <taxon>Fungi</taxon>
        <taxon>Fungi incertae sedis</taxon>
        <taxon>Mucoromycota</taxon>
        <taxon>Mucoromycotina</taxon>
        <taxon>Mucoromycetes</taxon>
        <taxon>Mucorales</taxon>
        <taxon>Phycomycetaceae</taxon>
        <taxon>Phycomyces</taxon>
    </lineage>
</organism>